<evidence type="ECO:0000313" key="1">
    <source>
        <dbReference type="EMBL" id="QOR58898.1"/>
    </source>
</evidence>
<sequence>MILCNSCLYQFDTRHCCVPDFGEVVQCNGYVDKKDFYKHSSKRKGYVIPYNFPLNTRRGFRTIYFLMKLTQHDMTTVIKDIIAVRHTCINFILNVCDKLEKENDCILTSLRGG</sequence>
<dbReference type="KEGG" id="vg:65129381"/>
<dbReference type="GeneID" id="65129381"/>
<proteinExistence type="predicted"/>
<protein>
    <submittedName>
        <fullName evidence="1">Uncharacterized protein</fullName>
    </submittedName>
</protein>
<name>A0A7M1RX16_9CAUD</name>
<dbReference type="Proteomes" id="UP000594003">
    <property type="component" value="Segment"/>
</dbReference>
<dbReference type="RefSeq" id="YP_010111056.1">
    <property type="nucleotide sequence ID" value="NC_055877.1"/>
</dbReference>
<accession>A0A7M1RX16</accession>
<dbReference type="EMBL" id="MT774384">
    <property type="protein sequence ID" value="QOR58898.1"/>
    <property type="molecule type" value="Genomic_DNA"/>
</dbReference>
<reference evidence="1 2" key="1">
    <citation type="submission" date="2020-07" db="EMBL/GenBank/DDBJ databases">
        <title>Taxonomic proposal: Crassvirales, a new order of highly abundant and diverse bacterial viruses.</title>
        <authorList>
            <person name="Shkoporov A.N."/>
            <person name="Stockdale S.R."/>
            <person name="Guerin E."/>
            <person name="Ross R.P."/>
            <person name="Hill C."/>
        </authorList>
    </citation>
    <scope>NUCLEOTIDE SEQUENCE [LARGE SCALE GENOMIC DNA]</scope>
</reference>
<organism evidence="1 2">
    <name type="scientific">uncultured phage cr8_1</name>
    <dbReference type="NCBI Taxonomy" id="2772068"/>
    <lineage>
        <taxon>Viruses</taxon>
        <taxon>Duplodnaviria</taxon>
        <taxon>Heunggongvirae</taxon>
        <taxon>Uroviricota</taxon>
        <taxon>Caudoviricetes</taxon>
        <taxon>Crassvirales</taxon>
        <taxon>Intestiviridae</taxon>
        <taxon>Obtuvirinae</taxon>
        <taxon>Fohxhuevirus</taxon>
        <taxon>Fohxhuevirus gastrointestinalis</taxon>
    </lineage>
</organism>
<keyword evidence="2" id="KW-1185">Reference proteome</keyword>
<evidence type="ECO:0000313" key="2">
    <source>
        <dbReference type="Proteomes" id="UP000594003"/>
    </source>
</evidence>